<evidence type="ECO:0000256" key="1">
    <source>
        <dbReference type="SAM" id="Phobius"/>
    </source>
</evidence>
<dbReference type="Proteomes" id="UP001454036">
    <property type="component" value="Unassembled WGS sequence"/>
</dbReference>
<keyword evidence="3" id="KW-1185">Reference proteome</keyword>
<proteinExistence type="predicted"/>
<evidence type="ECO:0000313" key="2">
    <source>
        <dbReference type="EMBL" id="GAA0140213.1"/>
    </source>
</evidence>
<keyword evidence="1" id="KW-0472">Membrane</keyword>
<reference evidence="2 3" key="1">
    <citation type="submission" date="2024-01" db="EMBL/GenBank/DDBJ databases">
        <title>The complete chloroplast genome sequence of Lithospermum erythrorhizon: insights into the phylogenetic relationship among Boraginaceae species and the maternal lineages of purple gromwells.</title>
        <authorList>
            <person name="Okada T."/>
            <person name="Watanabe K."/>
        </authorList>
    </citation>
    <scope>NUCLEOTIDE SEQUENCE [LARGE SCALE GENOMIC DNA]</scope>
</reference>
<keyword evidence="1" id="KW-1133">Transmembrane helix</keyword>
<organism evidence="2 3">
    <name type="scientific">Lithospermum erythrorhizon</name>
    <name type="common">Purple gromwell</name>
    <name type="synonym">Lithospermum officinale var. erythrorhizon</name>
    <dbReference type="NCBI Taxonomy" id="34254"/>
    <lineage>
        <taxon>Eukaryota</taxon>
        <taxon>Viridiplantae</taxon>
        <taxon>Streptophyta</taxon>
        <taxon>Embryophyta</taxon>
        <taxon>Tracheophyta</taxon>
        <taxon>Spermatophyta</taxon>
        <taxon>Magnoliopsida</taxon>
        <taxon>eudicotyledons</taxon>
        <taxon>Gunneridae</taxon>
        <taxon>Pentapetalae</taxon>
        <taxon>asterids</taxon>
        <taxon>lamiids</taxon>
        <taxon>Boraginales</taxon>
        <taxon>Boraginaceae</taxon>
        <taxon>Boraginoideae</taxon>
        <taxon>Lithospermeae</taxon>
        <taxon>Lithospermum</taxon>
    </lineage>
</organism>
<dbReference type="EMBL" id="BAABME010000156">
    <property type="protein sequence ID" value="GAA0140213.1"/>
    <property type="molecule type" value="Genomic_DNA"/>
</dbReference>
<comment type="caution">
    <text evidence="2">The sequence shown here is derived from an EMBL/GenBank/DDBJ whole genome shotgun (WGS) entry which is preliminary data.</text>
</comment>
<name>A0AAV3NMI5_LITER</name>
<feature type="transmembrane region" description="Helical" evidence="1">
    <location>
        <begin position="119"/>
        <end position="137"/>
    </location>
</feature>
<accession>A0AAV3NMI5</accession>
<dbReference type="AlphaFoldDB" id="A0AAV3NMI5"/>
<sequence length="149" mass="15715">MSSTCSSSCCGSMYIISTKTTSILGHVKNGYSIMYKWFPCVVYKSQRKSSVNNKLLSVSASVGSVLLTSGNLAAAGGGSSLHGAVTSAITQVAVTAVAIASGACLSTKVDFLWPKMDELPGMILIFMCVLFLTVYRTRRVAAAGQFNYC</sequence>
<gene>
    <name evidence="2" type="ORF">LIER_01601</name>
</gene>
<evidence type="ECO:0000313" key="3">
    <source>
        <dbReference type="Proteomes" id="UP001454036"/>
    </source>
</evidence>
<feature type="transmembrane region" description="Helical" evidence="1">
    <location>
        <begin position="55"/>
        <end position="76"/>
    </location>
</feature>
<keyword evidence="1" id="KW-0812">Transmembrane</keyword>
<protein>
    <submittedName>
        <fullName evidence="2">Uncharacterized protein</fullName>
    </submittedName>
</protein>